<feature type="region of interest" description="Disordered" evidence="1">
    <location>
        <begin position="64"/>
        <end position="94"/>
    </location>
</feature>
<comment type="caution">
    <text evidence="2">The sequence shown here is derived from an EMBL/GenBank/DDBJ whole genome shotgun (WGS) entry which is preliminary data.</text>
</comment>
<organism evidence="2 3">
    <name type="scientific">Stentor coeruleus</name>
    <dbReference type="NCBI Taxonomy" id="5963"/>
    <lineage>
        <taxon>Eukaryota</taxon>
        <taxon>Sar</taxon>
        <taxon>Alveolata</taxon>
        <taxon>Ciliophora</taxon>
        <taxon>Postciliodesmatophora</taxon>
        <taxon>Heterotrichea</taxon>
        <taxon>Heterotrichida</taxon>
        <taxon>Stentoridae</taxon>
        <taxon>Stentor</taxon>
    </lineage>
</organism>
<dbReference type="EMBL" id="MPUH01000859">
    <property type="protein sequence ID" value="OMJ72964.1"/>
    <property type="molecule type" value="Genomic_DNA"/>
</dbReference>
<evidence type="ECO:0000313" key="3">
    <source>
        <dbReference type="Proteomes" id="UP000187209"/>
    </source>
</evidence>
<evidence type="ECO:0000313" key="2">
    <source>
        <dbReference type="EMBL" id="OMJ72964.1"/>
    </source>
</evidence>
<accession>A0A1R2B853</accession>
<protein>
    <submittedName>
        <fullName evidence="2">Uncharacterized protein</fullName>
    </submittedName>
</protein>
<evidence type="ECO:0000256" key="1">
    <source>
        <dbReference type="SAM" id="MobiDB-lite"/>
    </source>
</evidence>
<sequence>MNQSYDKQYNLIESSSTYWKTFNDSKPLSEDRIEIPATNSDVRFFISVLRPRFADKVFIYQSNRETSKEVQSQESPLQHISDRHKKSKSFSGTDKTINIGTNDIRNNNYAKRKTLIPFVKEQIFRKQRTMIRPPTRKESPIVKNEISSRTQSFSPSDQCNVFLKKVQSIVHSKKLCQTQNKLFTDYQNLINYIP</sequence>
<dbReference type="AlphaFoldDB" id="A0A1R2B853"/>
<feature type="compositionally biased region" description="Polar residues" evidence="1">
    <location>
        <begin position="64"/>
        <end position="78"/>
    </location>
</feature>
<proteinExistence type="predicted"/>
<dbReference type="Proteomes" id="UP000187209">
    <property type="component" value="Unassembled WGS sequence"/>
</dbReference>
<keyword evidence="3" id="KW-1185">Reference proteome</keyword>
<name>A0A1R2B853_9CILI</name>
<reference evidence="2 3" key="1">
    <citation type="submission" date="2016-11" db="EMBL/GenBank/DDBJ databases">
        <title>The macronuclear genome of Stentor coeruleus: a giant cell with tiny introns.</title>
        <authorList>
            <person name="Slabodnick M."/>
            <person name="Ruby J.G."/>
            <person name="Reiff S.B."/>
            <person name="Swart E.C."/>
            <person name="Gosai S."/>
            <person name="Prabakaran S."/>
            <person name="Witkowska E."/>
            <person name="Larue G.E."/>
            <person name="Fisher S."/>
            <person name="Freeman R.M."/>
            <person name="Gunawardena J."/>
            <person name="Chu W."/>
            <person name="Stover N.A."/>
            <person name="Gregory B.D."/>
            <person name="Nowacki M."/>
            <person name="Derisi J."/>
            <person name="Roy S.W."/>
            <person name="Marshall W.F."/>
            <person name="Sood P."/>
        </authorList>
    </citation>
    <scope>NUCLEOTIDE SEQUENCE [LARGE SCALE GENOMIC DNA]</scope>
    <source>
        <strain evidence="2">WM001</strain>
    </source>
</reference>
<gene>
    <name evidence="2" type="ORF">SteCoe_28472</name>
</gene>